<evidence type="ECO:0000256" key="4">
    <source>
        <dbReference type="ARBA" id="ARBA00023002"/>
    </source>
</evidence>
<dbReference type="GO" id="GO:0016651">
    <property type="term" value="F:oxidoreductase activity, acting on NAD(P)H"/>
    <property type="evidence" value="ECO:0007669"/>
    <property type="project" value="TreeGrafter"/>
</dbReference>
<dbReference type="SUPFAM" id="SSF55424">
    <property type="entry name" value="FAD/NAD-linked reductases, dimerisation (C-terminal) domain"/>
    <property type="match status" value="1"/>
</dbReference>
<proteinExistence type="predicted"/>
<dbReference type="PRINTS" id="PR00411">
    <property type="entry name" value="PNDRDTASEI"/>
</dbReference>
<dbReference type="InterPro" id="IPR036188">
    <property type="entry name" value="FAD/NAD-bd_sf"/>
</dbReference>
<evidence type="ECO:0000313" key="8">
    <source>
        <dbReference type="Proteomes" id="UP000292003"/>
    </source>
</evidence>
<dbReference type="PANTHER" id="PTHR43557:SF2">
    <property type="entry name" value="RIESKE DOMAIN-CONTAINING PROTEIN-RELATED"/>
    <property type="match status" value="1"/>
</dbReference>
<dbReference type="Pfam" id="PF14759">
    <property type="entry name" value="Reductase_C"/>
    <property type="match status" value="1"/>
</dbReference>
<comment type="caution">
    <text evidence="7">The sequence shown here is derived from an EMBL/GenBank/DDBJ whole genome shotgun (WGS) entry which is preliminary data.</text>
</comment>
<dbReference type="RefSeq" id="WP_130477756.1">
    <property type="nucleotide sequence ID" value="NZ_SFCC01000012.1"/>
</dbReference>
<dbReference type="PANTHER" id="PTHR43557">
    <property type="entry name" value="APOPTOSIS-INDUCING FACTOR 1"/>
    <property type="match status" value="1"/>
</dbReference>
<evidence type="ECO:0000259" key="6">
    <source>
        <dbReference type="Pfam" id="PF14759"/>
    </source>
</evidence>
<evidence type="ECO:0000259" key="5">
    <source>
        <dbReference type="Pfam" id="PF07992"/>
    </source>
</evidence>
<keyword evidence="4" id="KW-0560">Oxidoreductase</keyword>
<keyword evidence="8" id="KW-1185">Reference proteome</keyword>
<dbReference type="AlphaFoldDB" id="A0A4Q7J573"/>
<evidence type="ECO:0000313" key="7">
    <source>
        <dbReference type="EMBL" id="RZQ61453.1"/>
    </source>
</evidence>
<keyword evidence="3" id="KW-0274">FAD</keyword>
<gene>
    <name evidence="7" type="ORF">EWH70_24055</name>
</gene>
<dbReference type="Gene3D" id="3.30.390.30">
    <property type="match status" value="1"/>
</dbReference>
<dbReference type="InterPro" id="IPR050446">
    <property type="entry name" value="FAD-oxidoreductase/Apoptosis"/>
</dbReference>
<sequence length="392" mass="40780">MTRRHRTVIVGASIGGFTTAESLRHNGYEGRITLVGEERHQPYHRPPLSKQVLAGDWAPGDAAIAPAGTIATLGIDHLPGTRATGLDPVRRLVETTNGPLPFDSLVIATGVSARWPGRRAALAGCHTLRTLDDAAALAADLDGAARVLVVGAGILGGEIAAGLVKRGLPVTLVDRSRSMRFGQAGTLLSARLVALHQANGVDLRLGCRVVRLLGTDRVRGAVLSSGAAVAADVVVAAVGSRPRVEWLAGTGLRLADGIECDAAGRAARDIHAVGDVAHWPGAPRVEHQQNAIEQAHAVAATLSTGVAQSPDIVPFFWSELHGTRIQAYGRFTGATALEVVAGDPAGGRFVGVATRGGTPVGVVGWNLPRAFRTVRSQFTSGSPDLAERQLRT</sequence>
<dbReference type="OrthoDB" id="4475657at2"/>
<reference evidence="7 8" key="1">
    <citation type="submission" date="2019-02" db="EMBL/GenBank/DDBJ databases">
        <title>Draft genome sequence of Amycolatopsis sp. 8-3EHSu isolated from roots of Suaeda maritima.</title>
        <authorList>
            <person name="Duangmal K."/>
            <person name="Chantavorakit T."/>
        </authorList>
    </citation>
    <scope>NUCLEOTIDE SEQUENCE [LARGE SCALE GENOMIC DNA]</scope>
    <source>
        <strain evidence="7 8">8-3EHSu</strain>
    </source>
</reference>
<keyword evidence="2" id="KW-0285">Flavoprotein</keyword>
<dbReference type="EMBL" id="SFCC01000012">
    <property type="protein sequence ID" value="RZQ61453.1"/>
    <property type="molecule type" value="Genomic_DNA"/>
</dbReference>
<comment type="cofactor">
    <cofactor evidence="1">
        <name>FAD</name>
        <dbReference type="ChEBI" id="CHEBI:57692"/>
    </cofactor>
</comment>
<evidence type="ECO:0000256" key="1">
    <source>
        <dbReference type="ARBA" id="ARBA00001974"/>
    </source>
</evidence>
<dbReference type="PRINTS" id="PR00368">
    <property type="entry name" value="FADPNR"/>
</dbReference>
<dbReference type="InterPro" id="IPR028202">
    <property type="entry name" value="Reductase_C"/>
</dbReference>
<dbReference type="InterPro" id="IPR023753">
    <property type="entry name" value="FAD/NAD-binding_dom"/>
</dbReference>
<dbReference type="InterPro" id="IPR016156">
    <property type="entry name" value="FAD/NAD-linked_Rdtase_dimer_sf"/>
</dbReference>
<dbReference type="Proteomes" id="UP000292003">
    <property type="component" value="Unassembled WGS sequence"/>
</dbReference>
<accession>A0A4Q7J573</accession>
<dbReference type="Pfam" id="PF07992">
    <property type="entry name" value="Pyr_redox_2"/>
    <property type="match status" value="1"/>
</dbReference>
<dbReference type="Gene3D" id="3.50.50.60">
    <property type="entry name" value="FAD/NAD(P)-binding domain"/>
    <property type="match status" value="2"/>
</dbReference>
<organism evidence="7 8">
    <name type="scientific">Amycolatopsis suaedae</name>
    <dbReference type="NCBI Taxonomy" id="2510978"/>
    <lineage>
        <taxon>Bacteria</taxon>
        <taxon>Bacillati</taxon>
        <taxon>Actinomycetota</taxon>
        <taxon>Actinomycetes</taxon>
        <taxon>Pseudonocardiales</taxon>
        <taxon>Pseudonocardiaceae</taxon>
        <taxon>Amycolatopsis</taxon>
    </lineage>
</organism>
<dbReference type="GO" id="GO:0005737">
    <property type="term" value="C:cytoplasm"/>
    <property type="evidence" value="ECO:0007669"/>
    <property type="project" value="TreeGrafter"/>
</dbReference>
<feature type="domain" description="Reductase C-terminal" evidence="6">
    <location>
        <begin position="315"/>
        <end position="383"/>
    </location>
</feature>
<dbReference type="SUPFAM" id="SSF51905">
    <property type="entry name" value="FAD/NAD(P)-binding domain"/>
    <property type="match status" value="2"/>
</dbReference>
<feature type="domain" description="FAD/NAD(P)-binding" evidence="5">
    <location>
        <begin position="6"/>
        <end position="295"/>
    </location>
</feature>
<protein>
    <submittedName>
        <fullName evidence="7">NAD(P)/FAD-dependent oxidoreductase</fullName>
    </submittedName>
</protein>
<evidence type="ECO:0000256" key="3">
    <source>
        <dbReference type="ARBA" id="ARBA00022827"/>
    </source>
</evidence>
<evidence type="ECO:0000256" key="2">
    <source>
        <dbReference type="ARBA" id="ARBA00022630"/>
    </source>
</evidence>
<name>A0A4Q7J573_9PSEU</name>